<dbReference type="InterPro" id="IPR013937">
    <property type="entry name" value="Sorting_nexin_C"/>
</dbReference>
<comment type="caution">
    <text evidence="3">The sequence shown here is derived from an EMBL/GenBank/DDBJ whole genome shotgun (WGS) entry which is preliminary data.</text>
</comment>
<feature type="region of interest" description="Disordered" evidence="1">
    <location>
        <begin position="65"/>
        <end position="84"/>
    </location>
</feature>
<accession>A0ABN7PJN0</accession>
<feature type="non-terminal residue" evidence="3">
    <location>
        <position position="1"/>
    </location>
</feature>
<protein>
    <recommendedName>
        <fullName evidence="2">Sorting nexin C-terminal domain-containing protein</fullName>
    </recommendedName>
</protein>
<reference evidence="3" key="1">
    <citation type="submission" date="2021-03" db="EMBL/GenBank/DDBJ databases">
        <authorList>
            <person name="Tran Van P."/>
        </authorList>
    </citation>
    <scope>NUCLEOTIDE SEQUENCE</scope>
</reference>
<dbReference type="Proteomes" id="UP001153148">
    <property type="component" value="Unassembled WGS sequence"/>
</dbReference>
<proteinExistence type="predicted"/>
<keyword evidence="4" id="KW-1185">Reference proteome</keyword>
<evidence type="ECO:0000259" key="2">
    <source>
        <dbReference type="Pfam" id="PF08628"/>
    </source>
</evidence>
<feature type="domain" description="Sorting nexin C-terminal" evidence="2">
    <location>
        <begin position="2"/>
        <end position="39"/>
    </location>
</feature>
<dbReference type="EMBL" id="CAJPIN010053027">
    <property type="protein sequence ID" value="CAG2066336.1"/>
    <property type="molecule type" value="Genomic_DNA"/>
</dbReference>
<dbReference type="PANTHER" id="PTHR22775">
    <property type="entry name" value="SORTING NEXIN"/>
    <property type="match status" value="1"/>
</dbReference>
<dbReference type="PANTHER" id="PTHR22775:SF48">
    <property type="entry name" value="SORTING NEXIN-25"/>
    <property type="match status" value="1"/>
</dbReference>
<feature type="non-terminal residue" evidence="3">
    <location>
        <position position="84"/>
    </location>
</feature>
<gene>
    <name evidence="3" type="ORF">TPAB3V08_LOCUS13279</name>
</gene>
<sequence length="84" mass="9486">IEAKELVLNNIPEVLSNLVGQQNSRRGAVKVFETLQDPRLNRQLFYEILEVIIYEVCPELKSPSVKEESAVELPRGTHTPVVNS</sequence>
<evidence type="ECO:0000313" key="3">
    <source>
        <dbReference type="EMBL" id="CAG2066336.1"/>
    </source>
</evidence>
<organism evidence="3 4">
    <name type="scientific">Timema podura</name>
    <name type="common">Walking stick</name>
    <dbReference type="NCBI Taxonomy" id="61482"/>
    <lineage>
        <taxon>Eukaryota</taxon>
        <taxon>Metazoa</taxon>
        <taxon>Ecdysozoa</taxon>
        <taxon>Arthropoda</taxon>
        <taxon>Hexapoda</taxon>
        <taxon>Insecta</taxon>
        <taxon>Pterygota</taxon>
        <taxon>Neoptera</taxon>
        <taxon>Polyneoptera</taxon>
        <taxon>Phasmatodea</taxon>
        <taxon>Timematodea</taxon>
        <taxon>Timematoidea</taxon>
        <taxon>Timematidae</taxon>
        <taxon>Timema</taxon>
    </lineage>
</organism>
<dbReference type="Pfam" id="PF08628">
    <property type="entry name" value="Nexin_C"/>
    <property type="match status" value="1"/>
</dbReference>
<evidence type="ECO:0000313" key="4">
    <source>
        <dbReference type="Proteomes" id="UP001153148"/>
    </source>
</evidence>
<name>A0ABN7PJN0_TIMPD</name>
<evidence type="ECO:0000256" key="1">
    <source>
        <dbReference type="SAM" id="MobiDB-lite"/>
    </source>
</evidence>